<feature type="transmembrane region" description="Helical" evidence="5">
    <location>
        <begin position="20"/>
        <end position="40"/>
    </location>
</feature>
<evidence type="ECO:0000256" key="4">
    <source>
        <dbReference type="ARBA" id="ARBA00023136"/>
    </source>
</evidence>
<feature type="domain" description="ABC-2 type transporter transmembrane" evidence="6">
    <location>
        <begin position="128"/>
        <end position="280"/>
    </location>
</feature>
<keyword evidence="3 5" id="KW-1133">Transmembrane helix</keyword>
<evidence type="ECO:0000259" key="6">
    <source>
        <dbReference type="Pfam" id="PF01061"/>
    </source>
</evidence>
<feature type="transmembrane region" description="Helical" evidence="5">
    <location>
        <begin position="130"/>
        <end position="149"/>
    </location>
</feature>
<dbReference type="InterPro" id="IPR013525">
    <property type="entry name" value="ABC2_TM"/>
</dbReference>
<comment type="caution">
    <text evidence="7">The sequence shown here is derived from an EMBL/GenBank/DDBJ whole genome shotgun (WGS) entry which is preliminary data.</text>
</comment>
<dbReference type="Pfam" id="PF01061">
    <property type="entry name" value="ABC2_membrane"/>
    <property type="match status" value="1"/>
</dbReference>
<gene>
    <name evidence="7" type="ORF">LQV63_03705</name>
</gene>
<evidence type="ECO:0000256" key="5">
    <source>
        <dbReference type="SAM" id="Phobius"/>
    </source>
</evidence>
<protein>
    <submittedName>
        <fullName evidence="7">ABC transporter permease</fullName>
    </submittedName>
</protein>
<proteinExistence type="predicted"/>
<dbReference type="Proteomes" id="UP001199916">
    <property type="component" value="Unassembled WGS sequence"/>
</dbReference>
<accession>A0ABS8YB30</accession>
<evidence type="ECO:0000256" key="2">
    <source>
        <dbReference type="ARBA" id="ARBA00022692"/>
    </source>
</evidence>
<keyword evidence="2 5" id="KW-0812">Transmembrane</keyword>
<comment type="subcellular location">
    <subcellularLocation>
        <location evidence="1">Membrane</location>
        <topology evidence="1">Multi-pass membrane protein</topology>
    </subcellularLocation>
</comment>
<evidence type="ECO:0000256" key="1">
    <source>
        <dbReference type="ARBA" id="ARBA00004141"/>
    </source>
</evidence>
<evidence type="ECO:0000313" key="8">
    <source>
        <dbReference type="Proteomes" id="UP001199916"/>
    </source>
</evidence>
<name>A0ABS8YB30_9BACL</name>
<dbReference type="EMBL" id="JAJNBZ010000002">
    <property type="protein sequence ID" value="MCE5168419.1"/>
    <property type="molecule type" value="Genomic_DNA"/>
</dbReference>
<reference evidence="7 8" key="1">
    <citation type="submission" date="2021-11" db="EMBL/GenBank/DDBJ databases">
        <title>Draft genome sequence of Paenibacillus profundus YoMME, a new Gram-positive bacteria with exoelectrogenic properties.</title>
        <authorList>
            <person name="Hubenova Y."/>
            <person name="Hubenova E."/>
            <person name="Manasiev Y."/>
            <person name="Peykov S."/>
            <person name="Mitov M."/>
        </authorList>
    </citation>
    <scope>NUCLEOTIDE SEQUENCE [LARGE SCALE GENOMIC DNA]</scope>
    <source>
        <strain evidence="7 8">YoMME</strain>
    </source>
</reference>
<feature type="transmembrane region" description="Helical" evidence="5">
    <location>
        <begin position="237"/>
        <end position="258"/>
    </location>
</feature>
<feature type="transmembrane region" description="Helical" evidence="5">
    <location>
        <begin position="293"/>
        <end position="315"/>
    </location>
</feature>
<feature type="transmembrane region" description="Helical" evidence="5">
    <location>
        <begin position="208"/>
        <end position="230"/>
    </location>
</feature>
<dbReference type="RefSeq" id="WP_233695686.1">
    <property type="nucleotide sequence ID" value="NZ_JAJNBZ010000002.1"/>
</dbReference>
<evidence type="ECO:0000313" key="7">
    <source>
        <dbReference type="EMBL" id="MCE5168419.1"/>
    </source>
</evidence>
<sequence>MNAFGCLMRLNMQRMASRKAYLLVTYVMIVLAIAGAVLLANYGGMKVKLAVVGALDRLSGLERFQVESVNDAPPVSSLVRQKYDGIITVQVDGAFEVLTIKGEKLEAEIREVLAGGTIPDEPQRGIGTTMMGFLLMILLLQGVMFLTLFGEDRESGTLRRTALSPAGLKAYLGAQCLVAFLMLYVPTVVIICAARLGFGLELGYSLPAIAMLLIVPVLLAVGFALFVMAACRSSDNAVMTGGALTVLTCLLSGTVYAVTNEQTWWKYITQWLPQTQWMSVVGKLEQGLAISQWIGPLSYVLAWVAAFMIAGWAVCARRYRAGHY</sequence>
<feature type="transmembrane region" description="Helical" evidence="5">
    <location>
        <begin position="170"/>
        <end position="196"/>
    </location>
</feature>
<evidence type="ECO:0000256" key="3">
    <source>
        <dbReference type="ARBA" id="ARBA00022989"/>
    </source>
</evidence>
<keyword evidence="8" id="KW-1185">Reference proteome</keyword>
<keyword evidence="4 5" id="KW-0472">Membrane</keyword>
<organism evidence="7 8">
    <name type="scientific">Paenibacillus profundus</name>
    <dbReference type="NCBI Taxonomy" id="1173085"/>
    <lineage>
        <taxon>Bacteria</taxon>
        <taxon>Bacillati</taxon>
        <taxon>Bacillota</taxon>
        <taxon>Bacilli</taxon>
        <taxon>Bacillales</taxon>
        <taxon>Paenibacillaceae</taxon>
        <taxon>Paenibacillus</taxon>
    </lineage>
</organism>